<gene>
    <name evidence="5" type="ORF">Daesc_002933</name>
</gene>
<keyword evidence="6" id="KW-1185">Reference proteome</keyword>
<evidence type="ECO:0000256" key="3">
    <source>
        <dbReference type="ARBA" id="ARBA00022691"/>
    </source>
</evidence>
<dbReference type="Proteomes" id="UP001369815">
    <property type="component" value="Unassembled WGS sequence"/>
</dbReference>
<dbReference type="Pfam" id="PF00891">
    <property type="entry name" value="Methyltransf_2"/>
    <property type="match status" value="1"/>
</dbReference>
<dbReference type="PANTHER" id="PTHR43712">
    <property type="entry name" value="PUTATIVE (AFU_ORTHOLOGUE AFUA_4G14580)-RELATED"/>
    <property type="match status" value="1"/>
</dbReference>
<dbReference type="Gene3D" id="1.10.10.10">
    <property type="entry name" value="Winged helix-like DNA-binding domain superfamily/Winged helix DNA-binding domain"/>
    <property type="match status" value="1"/>
</dbReference>
<dbReference type="GO" id="GO:0008171">
    <property type="term" value="F:O-methyltransferase activity"/>
    <property type="evidence" value="ECO:0007669"/>
    <property type="project" value="InterPro"/>
</dbReference>
<keyword evidence="3" id="KW-0949">S-adenosyl-L-methionine</keyword>
<organism evidence="5 6">
    <name type="scientific">Daldinia eschscholtzii</name>
    <dbReference type="NCBI Taxonomy" id="292717"/>
    <lineage>
        <taxon>Eukaryota</taxon>
        <taxon>Fungi</taxon>
        <taxon>Dikarya</taxon>
        <taxon>Ascomycota</taxon>
        <taxon>Pezizomycotina</taxon>
        <taxon>Sordariomycetes</taxon>
        <taxon>Xylariomycetidae</taxon>
        <taxon>Xylariales</taxon>
        <taxon>Hypoxylaceae</taxon>
        <taxon>Daldinia</taxon>
    </lineage>
</organism>
<dbReference type="InterPro" id="IPR001077">
    <property type="entry name" value="COMT_C"/>
</dbReference>
<dbReference type="GO" id="GO:0032259">
    <property type="term" value="P:methylation"/>
    <property type="evidence" value="ECO:0007669"/>
    <property type="project" value="UniProtKB-KW"/>
</dbReference>
<dbReference type="InterPro" id="IPR029063">
    <property type="entry name" value="SAM-dependent_MTases_sf"/>
</dbReference>
<evidence type="ECO:0000259" key="4">
    <source>
        <dbReference type="Pfam" id="PF00891"/>
    </source>
</evidence>
<comment type="caution">
    <text evidence="5">The sequence shown here is derived from an EMBL/GenBank/DDBJ whole genome shotgun (WGS) entry which is preliminary data.</text>
</comment>
<dbReference type="Gene3D" id="3.40.50.150">
    <property type="entry name" value="Vaccinia Virus protein VP39"/>
    <property type="match status" value="1"/>
</dbReference>
<protein>
    <recommendedName>
        <fullName evidence="4">O-methyltransferase C-terminal domain-containing protein</fullName>
    </recommendedName>
</protein>
<dbReference type="SUPFAM" id="SSF46785">
    <property type="entry name" value="Winged helix' DNA-binding domain"/>
    <property type="match status" value="1"/>
</dbReference>
<dbReference type="InterPro" id="IPR036390">
    <property type="entry name" value="WH_DNA-bd_sf"/>
</dbReference>
<accession>A0AAX6MRL1</accession>
<evidence type="ECO:0000313" key="6">
    <source>
        <dbReference type="Proteomes" id="UP001369815"/>
    </source>
</evidence>
<dbReference type="InterPro" id="IPR016461">
    <property type="entry name" value="COMT-like"/>
</dbReference>
<keyword evidence="1" id="KW-0489">Methyltransferase</keyword>
<keyword evidence="2" id="KW-0808">Transferase</keyword>
<evidence type="ECO:0000313" key="5">
    <source>
        <dbReference type="EMBL" id="KAK6955300.1"/>
    </source>
</evidence>
<dbReference type="SUPFAM" id="SSF53335">
    <property type="entry name" value="S-adenosyl-L-methionine-dependent methyltransferases"/>
    <property type="match status" value="1"/>
</dbReference>
<sequence>MASVEQAISSLNEIGTEPFNSESERLRLSNALLATLRRVQSPWDIACDHGYIELTTTAAIKALIDANVFTKWIEKGNKPLTAGDFAELTGVDATLLGKSNRLLRHIAAQHLITLVDENTYASTPWAVSLGTDTAIASVYGTFYHELMAPLVISLPSFLKETGFKNPDNFQDGNVQRVHGKGSTMYGYVAASSLRSKEFADVMNFHARGNISPWTEVYDTCQIVNGAKLDRPLVVDIGGSKGHDLEKFHQRHPDIPEGSLVLQDIPEMLEGVTAKPVISVCPYNFFTPQPIKGARVYYLHMVLHNWPDDKATEILKNTADAMEPGYSKMLIYEDVISMRELSVQATMADITMMALCSSAERSENDWRTLIGGVKGLRIAKTWYIPHAIGGIIEVERV</sequence>
<dbReference type="PANTHER" id="PTHR43712:SF2">
    <property type="entry name" value="O-METHYLTRANSFERASE CICE"/>
    <property type="match status" value="1"/>
</dbReference>
<evidence type="ECO:0000256" key="2">
    <source>
        <dbReference type="ARBA" id="ARBA00022679"/>
    </source>
</evidence>
<dbReference type="InterPro" id="IPR036388">
    <property type="entry name" value="WH-like_DNA-bd_sf"/>
</dbReference>
<dbReference type="AlphaFoldDB" id="A0AAX6MRL1"/>
<feature type="domain" description="O-methyltransferase C-terminal" evidence="4">
    <location>
        <begin position="177"/>
        <end position="370"/>
    </location>
</feature>
<proteinExistence type="predicted"/>
<reference evidence="5 6" key="1">
    <citation type="journal article" date="2024" name="Front Chem Biol">
        <title>Unveiling the potential of Daldinia eschscholtzii MFLUCC 19-0629 through bioactivity and bioinformatics studies for enhanced sustainable agriculture production.</title>
        <authorList>
            <person name="Brooks S."/>
            <person name="Weaver J.A."/>
            <person name="Klomchit A."/>
            <person name="Alharthi S.A."/>
            <person name="Onlamun T."/>
            <person name="Nurani R."/>
            <person name="Vong T.K."/>
            <person name="Alberti F."/>
            <person name="Greco C."/>
        </authorList>
    </citation>
    <scope>NUCLEOTIDE SEQUENCE [LARGE SCALE GENOMIC DNA]</scope>
    <source>
        <strain evidence="5">MFLUCC 19-0629</strain>
    </source>
</reference>
<dbReference type="EMBL" id="JBANMG010000003">
    <property type="protein sequence ID" value="KAK6955300.1"/>
    <property type="molecule type" value="Genomic_DNA"/>
</dbReference>
<dbReference type="PROSITE" id="PS51683">
    <property type="entry name" value="SAM_OMT_II"/>
    <property type="match status" value="1"/>
</dbReference>
<name>A0AAX6MRL1_9PEZI</name>
<evidence type="ECO:0000256" key="1">
    <source>
        <dbReference type="ARBA" id="ARBA00022603"/>
    </source>
</evidence>